<gene>
    <name evidence="3" type="ORF">HGRIS_005414</name>
</gene>
<reference evidence="4" key="1">
    <citation type="submission" date="2024-06" db="EMBL/GenBank/DDBJ databases">
        <title>Multi-omics analyses provide insights into the biosynthesis of the anticancer antibiotic pleurotin in Hohenbuehelia grisea.</title>
        <authorList>
            <person name="Weaver J.A."/>
            <person name="Alberti F."/>
        </authorList>
    </citation>
    <scope>NUCLEOTIDE SEQUENCE [LARGE SCALE GENOMIC DNA]</scope>
    <source>
        <strain evidence="4">T-177</strain>
    </source>
</reference>
<dbReference type="InterPro" id="IPR020838">
    <property type="entry name" value="DBINO"/>
</dbReference>
<sequence length="158" mass="17357">MERGGLRSAARAEGGHRLREGLEEKTEGARQARKLEFLISQTELYSHFVGNKLKTSKLEGDTGEKAAPAGADLADVDPSTFWEIDFNEEAISLVKERAEAFDPQAALERKTNEAIKLAHAHIHDDAEEITEGPSTKAPLVDLDSNELNFMDPNSLSAR</sequence>
<organism evidence="3 4">
    <name type="scientific">Hohenbuehelia grisea</name>
    <dbReference type="NCBI Taxonomy" id="104357"/>
    <lineage>
        <taxon>Eukaryota</taxon>
        <taxon>Fungi</taxon>
        <taxon>Dikarya</taxon>
        <taxon>Basidiomycota</taxon>
        <taxon>Agaricomycotina</taxon>
        <taxon>Agaricomycetes</taxon>
        <taxon>Agaricomycetidae</taxon>
        <taxon>Agaricales</taxon>
        <taxon>Pleurotineae</taxon>
        <taxon>Pleurotaceae</taxon>
        <taxon>Hohenbuehelia</taxon>
    </lineage>
</organism>
<feature type="compositionally biased region" description="Basic and acidic residues" evidence="1">
    <location>
        <begin position="13"/>
        <end position="30"/>
    </location>
</feature>
<feature type="domain" description="DBINO" evidence="2">
    <location>
        <begin position="1"/>
        <end position="55"/>
    </location>
</feature>
<evidence type="ECO:0000259" key="2">
    <source>
        <dbReference type="PROSITE" id="PS51413"/>
    </source>
</evidence>
<evidence type="ECO:0000256" key="1">
    <source>
        <dbReference type="SAM" id="MobiDB-lite"/>
    </source>
</evidence>
<evidence type="ECO:0000313" key="4">
    <source>
        <dbReference type="Proteomes" id="UP001556367"/>
    </source>
</evidence>
<dbReference type="Pfam" id="PF13892">
    <property type="entry name" value="DBINO"/>
    <property type="match status" value="1"/>
</dbReference>
<dbReference type="Proteomes" id="UP001556367">
    <property type="component" value="Unassembled WGS sequence"/>
</dbReference>
<comment type="caution">
    <text evidence="3">The sequence shown here is derived from an EMBL/GenBank/DDBJ whole genome shotgun (WGS) entry which is preliminary data.</text>
</comment>
<evidence type="ECO:0000313" key="3">
    <source>
        <dbReference type="EMBL" id="KAL0954286.1"/>
    </source>
</evidence>
<proteinExistence type="predicted"/>
<accession>A0ABR3JEZ3</accession>
<keyword evidence="4" id="KW-1185">Reference proteome</keyword>
<feature type="region of interest" description="Disordered" evidence="1">
    <location>
        <begin position="1"/>
        <end position="30"/>
    </location>
</feature>
<dbReference type="PROSITE" id="PS51413">
    <property type="entry name" value="DBINO"/>
    <property type="match status" value="1"/>
</dbReference>
<protein>
    <recommendedName>
        <fullName evidence="2">DBINO domain-containing protein</fullName>
    </recommendedName>
</protein>
<name>A0ABR3JEZ3_9AGAR</name>
<dbReference type="EMBL" id="JASNQZ010000008">
    <property type="protein sequence ID" value="KAL0954286.1"/>
    <property type="molecule type" value="Genomic_DNA"/>
</dbReference>